<keyword evidence="2" id="KW-1185">Reference proteome</keyword>
<protein>
    <submittedName>
        <fullName evidence="3">CN hydrolase domain-containing protein</fullName>
    </submittedName>
</protein>
<dbReference type="WBParaSite" id="L893_g23792.t1">
    <property type="protein sequence ID" value="L893_g23792.t1"/>
    <property type="gene ID" value="L893_g23792"/>
</dbReference>
<accession>A0A1I7Z868</accession>
<dbReference type="AlphaFoldDB" id="A0A1I7Z868"/>
<proteinExistence type="predicted"/>
<organism evidence="2 3">
    <name type="scientific">Steinernema glaseri</name>
    <dbReference type="NCBI Taxonomy" id="37863"/>
    <lineage>
        <taxon>Eukaryota</taxon>
        <taxon>Metazoa</taxon>
        <taxon>Ecdysozoa</taxon>
        <taxon>Nematoda</taxon>
        <taxon>Chromadorea</taxon>
        <taxon>Rhabditida</taxon>
        <taxon>Tylenchina</taxon>
        <taxon>Panagrolaimomorpha</taxon>
        <taxon>Strongyloidoidea</taxon>
        <taxon>Steinernematidae</taxon>
        <taxon>Steinernema</taxon>
    </lineage>
</organism>
<evidence type="ECO:0000256" key="1">
    <source>
        <dbReference type="SAM" id="MobiDB-lite"/>
    </source>
</evidence>
<feature type="region of interest" description="Disordered" evidence="1">
    <location>
        <begin position="100"/>
        <end position="122"/>
    </location>
</feature>
<dbReference type="Proteomes" id="UP000095287">
    <property type="component" value="Unplaced"/>
</dbReference>
<name>A0A1I7Z868_9BILA</name>
<evidence type="ECO:0000313" key="3">
    <source>
        <dbReference type="WBParaSite" id="L893_g23792.t1"/>
    </source>
</evidence>
<sequence length="148" mass="16143">MEHCELYRRHAYHVHGTGLVIAGWHTMGISENGRSGDVHYLRAKRSTVITLDNNVYLADMVGLRAVNGIPTARHVMTSNASPSHTAKSSYLNHQLGGSTVGATARATAEPNHSSSLRSPATVAPSKCRKTVRVRLCRSYHLAFRVSPI</sequence>
<evidence type="ECO:0000313" key="2">
    <source>
        <dbReference type="Proteomes" id="UP000095287"/>
    </source>
</evidence>
<reference evidence="3" key="1">
    <citation type="submission" date="2016-11" db="UniProtKB">
        <authorList>
            <consortium name="WormBaseParasite"/>
        </authorList>
    </citation>
    <scope>IDENTIFICATION</scope>
</reference>